<comment type="caution">
    <text evidence="1">The sequence shown here is derived from an EMBL/GenBank/DDBJ whole genome shotgun (WGS) entry which is preliminary data.</text>
</comment>
<dbReference type="EMBL" id="JAABOA010001449">
    <property type="protein sequence ID" value="KAF9581528.1"/>
    <property type="molecule type" value="Genomic_DNA"/>
</dbReference>
<keyword evidence="2" id="KW-1185">Reference proteome</keyword>
<name>A0A9P6KE48_9FUNG</name>
<gene>
    <name evidence="1" type="ORF">BGW38_001422</name>
</gene>
<organism evidence="1 2">
    <name type="scientific">Lunasporangiospora selenospora</name>
    <dbReference type="NCBI Taxonomy" id="979761"/>
    <lineage>
        <taxon>Eukaryota</taxon>
        <taxon>Fungi</taxon>
        <taxon>Fungi incertae sedis</taxon>
        <taxon>Mucoromycota</taxon>
        <taxon>Mortierellomycotina</taxon>
        <taxon>Mortierellomycetes</taxon>
        <taxon>Mortierellales</taxon>
        <taxon>Mortierellaceae</taxon>
        <taxon>Lunasporangiospora</taxon>
    </lineage>
</organism>
<reference evidence="1" key="1">
    <citation type="journal article" date="2020" name="Fungal Divers.">
        <title>Resolving the Mortierellaceae phylogeny through synthesis of multi-gene phylogenetics and phylogenomics.</title>
        <authorList>
            <person name="Vandepol N."/>
            <person name="Liber J."/>
            <person name="Desiro A."/>
            <person name="Na H."/>
            <person name="Kennedy M."/>
            <person name="Barry K."/>
            <person name="Grigoriev I.V."/>
            <person name="Miller A.N."/>
            <person name="O'Donnell K."/>
            <person name="Stajich J.E."/>
            <person name="Bonito G."/>
        </authorList>
    </citation>
    <scope>NUCLEOTIDE SEQUENCE</scope>
    <source>
        <strain evidence="1">KOD1015</strain>
    </source>
</reference>
<dbReference type="Proteomes" id="UP000780801">
    <property type="component" value="Unassembled WGS sequence"/>
</dbReference>
<protein>
    <submittedName>
        <fullName evidence="1">Uncharacterized protein</fullName>
    </submittedName>
</protein>
<dbReference type="AlphaFoldDB" id="A0A9P6KE48"/>
<evidence type="ECO:0000313" key="2">
    <source>
        <dbReference type="Proteomes" id="UP000780801"/>
    </source>
</evidence>
<sequence>CMNGREGDPVSFDDLKDHCGNHVSSGDDFILYNETNGNYFGLAEQRWLTLITTGPAGFFWQVSSSNSDNKYLKSTVGGNCAVQSKAWIGHNGRYLAADKCNGGSSLEFRKWVQDHCWSDQYYQISL</sequence>
<dbReference type="OrthoDB" id="2393238at2759"/>
<proteinExistence type="predicted"/>
<accession>A0A9P6KE48</accession>
<feature type="non-terminal residue" evidence="1">
    <location>
        <position position="1"/>
    </location>
</feature>
<evidence type="ECO:0000313" key="1">
    <source>
        <dbReference type="EMBL" id="KAF9581528.1"/>
    </source>
</evidence>